<protein>
    <submittedName>
        <fullName evidence="5">OmpA family protein</fullName>
    </submittedName>
</protein>
<sequence>MRTIKLFSVFAIAAVMASSCVSQKKFKQLEDQYNNLINDFQSLEDASTECDENLASVEKELLDQQEAYNQLKEEEDELRMNYADLKNNYLNLSKSYDALEKNSSSALAENSKKNRELLAELEEKEKTLNEEQKRLEKLQSDLASRSERIDELEKLIFDKEEKMNALRTTLANALTNFEGKGLSVEQRDGKVYVSMENKLLFDSGSWNVGSEGKKAVKELAKVLGDNPDIAVLIEGHTDDDPYRGSGQLADNWDLSTKRASEVLRLILKNNAVDPQNLTAAGRGEFAPVAANDSHDGKAKNRRIEVILTPKLDEISKLLKDM</sequence>
<gene>
    <name evidence="5" type="ORF">G7034_10975</name>
</gene>
<dbReference type="Pfam" id="PF00691">
    <property type="entry name" value="OmpA"/>
    <property type="match status" value="1"/>
</dbReference>
<keyword evidence="2" id="KW-0175">Coiled coil</keyword>
<feature type="coiled-coil region" evidence="2">
    <location>
        <begin position="26"/>
        <end position="169"/>
    </location>
</feature>
<dbReference type="PANTHER" id="PTHR30329:SF21">
    <property type="entry name" value="LIPOPROTEIN YIAD-RELATED"/>
    <property type="match status" value="1"/>
</dbReference>
<keyword evidence="1" id="KW-0472">Membrane</keyword>
<reference evidence="5" key="1">
    <citation type="submission" date="2020-03" db="EMBL/GenBank/DDBJ databases">
        <title>Psychroflexus Maritimus sp. nov., isolate from marine sediment.</title>
        <authorList>
            <person name="Zhong Y.-L."/>
        </authorList>
    </citation>
    <scope>NUCLEOTIDE SEQUENCE</scope>
    <source>
        <strain evidence="5">C1</strain>
    </source>
</reference>
<feature type="signal peptide" evidence="3">
    <location>
        <begin position="1"/>
        <end position="17"/>
    </location>
</feature>
<evidence type="ECO:0000259" key="4">
    <source>
        <dbReference type="PROSITE" id="PS51123"/>
    </source>
</evidence>
<evidence type="ECO:0000313" key="5">
    <source>
        <dbReference type="EMBL" id="NGZ90770.1"/>
    </source>
</evidence>
<dbReference type="RefSeq" id="WP_166401003.1">
    <property type="nucleotide sequence ID" value="NZ_JAANAS010000105.1"/>
</dbReference>
<dbReference type="EMBL" id="JAANAS010000105">
    <property type="protein sequence ID" value="NGZ90770.1"/>
    <property type="molecule type" value="Genomic_DNA"/>
</dbReference>
<feature type="domain" description="OmpA-like" evidence="4">
    <location>
        <begin position="188"/>
        <end position="311"/>
    </location>
</feature>
<dbReference type="PANTHER" id="PTHR30329">
    <property type="entry name" value="STATOR ELEMENT OF FLAGELLAR MOTOR COMPLEX"/>
    <property type="match status" value="1"/>
</dbReference>
<keyword evidence="6" id="KW-1185">Reference proteome</keyword>
<evidence type="ECO:0000256" key="3">
    <source>
        <dbReference type="SAM" id="SignalP"/>
    </source>
</evidence>
<dbReference type="PROSITE" id="PS51257">
    <property type="entry name" value="PROKAR_LIPOPROTEIN"/>
    <property type="match status" value="1"/>
</dbReference>
<dbReference type="InterPro" id="IPR050330">
    <property type="entry name" value="Bact_OuterMem_StrucFunc"/>
</dbReference>
<dbReference type="AlphaFoldDB" id="A0A967DZB9"/>
<dbReference type="Proteomes" id="UP000643701">
    <property type="component" value="Unassembled WGS sequence"/>
</dbReference>
<dbReference type="CDD" id="cd07185">
    <property type="entry name" value="OmpA_C-like"/>
    <property type="match status" value="1"/>
</dbReference>
<feature type="chain" id="PRO_5036706982" evidence="3">
    <location>
        <begin position="18"/>
        <end position="321"/>
    </location>
</feature>
<evidence type="ECO:0000313" key="6">
    <source>
        <dbReference type="Proteomes" id="UP000643701"/>
    </source>
</evidence>
<dbReference type="InterPro" id="IPR036737">
    <property type="entry name" value="OmpA-like_sf"/>
</dbReference>
<proteinExistence type="predicted"/>
<evidence type="ECO:0000256" key="1">
    <source>
        <dbReference type="PROSITE-ProRule" id="PRU00473"/>
    </source>
</evidence>
<dbReference type="InterPro" id="IPR006665">
    <property type="entry name" value="OmpA-like"/>
</dbReference>
<evidence type="ECO:0000256" key="2">
    <source>
        <dbReference type="SAM" id="Coils"/>
    </source>
</evidence>
<comment type="caution">
    <text evidence="5">The sequence shown here is derived from an EMBL/GenBank/DDBJ whole genome shotgun (WGS) entry which is preliminary data.</text>
</comment>
<dbReference type="SUPFAM" id="SSF103088">
    <property type="entry name" value="OmpA-like"/>
    <property type="match status" value="1"/>
</dbReference>
<dbReference type="GO" id="GO:0016020">
    <property type="term" value="C:membrane"/>
    <property type="evidence" value="ECO:0007669"/>
    <property type="project" value="UniProtKB-UniRule"/>
</dbReference>
<dbReference type="PROSITE" id="PS51123">
    <property type="entry name" value="OMPA_2"/>
    <property type="match status" value="1"/>
</dbReference>
<dbReference type="Gene3D" id="3.30.1330.60">
    <property type="entry name" value="OmpA-like domain"/>
    <property type="match status" value="1"/>
</dbReference>
<organism evidence="5 6">
    <name type="scientific">Psychroflexus maritimus</name>
    <dbReference type="NCBI Taxonomy" id="2714865"/>
    <lineage>
        <taxon>Bacteria</taxon>
        <taxon>Pseudomonadati</taxon>
        <taxon>Bacteroidota</taxon>
        <taxon>Flavobacteriia</taxon>
        <taxon>Flavobacteriales</taxon>
        <taxon>Flavobacteriaceae</taxon>
        <taxon>Psychroflexus</taxon>
    </lineage>
</organism>
<accession>A0A967DZB9</accession>
<keyword evidence="3" id="KW-0732">Signal</keyword>
<name>A0A967DZB9_9FLAO</name>